<evidence type="ECO:0000313" key="3">
    <source>
        <dbReference type="Proteomes" id="UP000244180"/>
    </source>
</evidence>
<dbReference type="Gene3D" id="3.40.50.300">
    <property type="entry name" value="P-loop containing nucleotide triphosphate hydrolases"/>
    <property type="match status" value="1"/>
</dbReference>
<sequence>MRTFFGRIRGGATRFGYLRQLLRGFESAGGGDIDAVMHFIPVSPEGEIRALERKIADLVAERDRTPSPARRDTLDVEIRGLRERQLRLRTNVERPFLGLFQFILGAETEERLHRFGRTVAKEFHARGMELIPPNGEHLKAFRLAVPTGGIEPEAFQPFSEALETTNAADFYPFVRYGLPYTEGIVVGRDPTGDVAVWHPWDPALPNQHMIVIGRSGAGKSYATMLLLVRSSLWGIEHAVLDWKGEYFDLAVLLDIPYIALGERSPDRINPFDLDILKNPTGKSYVSLHETINAVRSLVVRMLRVYDYANRDVQLILPELIASLYEKRGITRDPDSLYTYPPGKITARPVRKEMPTLSELYEAMRRHPSPDVQKAAEGLKPFTRLGHTPAFAIFDGPSTREDLARAPLLVIALDGLEQDVMRPIALTAVTQWLANRWAKARPGVKKRLYVEEAQNLFLDPDAGPWLESAYRELRAYNTGVVSITQGLEVFLRNEHGRAALRNSTIKVIGKQQGVDIEHVGDVLQLSQGEKDYVLSARTGQFLFRIDEIAAFVNFEASPTEHMLYTSDPNDPLYAERKRQVEAKLRQKGATG</sequence>
<protein>
    <recommendedName>
        <fullName evidence="1">TraG P-loop domain-containing protein</fullName>
    </recommendedName>
</protein>
<name>A0A2T5G7Q9_HYDSH</name>
<dbReference type="Pfam" id="PF19044">
    <property type="entry name" value="P-loop_TraG"/>
    <property type="match status" value="1"/>
</dbReference>
<dbReference type="Gene3D" id="1.10.8.730">
    <property type="match status" value="1"/>
</dbReference>
<feature type="domain" description="TraG P-loop" evidence="1">
    <location>
        <begin position="205"/>
        <end position="536"/>
    </location>
</feature>
<organism evidence="2 3">
    <name type="scientific">Hydrogenibacillus schlegelii</name>
    <name type="common">Bacillus schlegelii</name>
    <dbReference type="NCBI Taxonomy" id="1484"/>
    <lineage>
        <taxon>Bacteria</taxon>
        <taxon>Bacillati</taxon>
        <taxon>Bacillota</taxon>
        <taxon>Bacilli</taxon>
        <taxon>Bacillales</taxon>
        <taxon>Bacillales Family X. Incertae Sedis</taxon>
        <taxon>Hydrogenibacillus</taxon>
    </lineage>
</organism>
<evidence type="ECO:0000313" key="2">
    <source>
        <dbReference type="EMBL" id="PTQ52225.1"/>
    </source>
</evidence>
<dbReference type="AlphaFoldDB" id="A0A2T5G7Q9"/>
<dbReference type="SUPFAM" id="SSF52540">
    <property type="entry name" value="P-loop containing nucleoside triphosphate hydrolases"/>
    <property type="match status" value="1"/>
</dbReference>
<comment type="caution">
    <text evidence="2">The sequence shown here is derived from an EMBL/GenBank/DDBJ whole genome shotgun (WGS) entry which is preliminary data.</text>
</comment>
<dbReference type="PANTHER" id="PTHR30121:SF11">
    <property type="entry name" value="AAA+ ATPASE DOMAIN-CONTAINING PROTEIN"/>
    <property type="match status" value="1"/>
</dbReference>
<dbReference type="InterPro" id="IPR051162">
    <property type="entry name" value="T4SS_component"/>
</dbReference>
<reference evidence="2 3" key="1">
    <citation type="submission" date="2017-08" db="EMBL/GenBank/DDBJ databases">
        <title>Burning lignite coal seam in the remote Altai Mountains harbors a hydrogen-driven thermophilic microbial community.</title>
        <authorList>
            <person name="Kadnikov V.V."/>
            <person name="Mardanov A.V."/>
            <person name="Ivasenko D."/>
            <person name="Beletsky A.V."/>
            <person name="Karnachuk O.V."/>
            <person name="Ravin N.V."/>
        </authorList>
    </citation>
    <scope>NUCLEOTIDE SEQUENCE [LARGE SCALE GENOMIC DNA]</scope>
    <source>
        <strain evidence="2">AL33</strain>
    </source>
</reference>
<dbReference type="InterPro" id="IPR043964">
    <property type="entry name" value="P-loop_TraG"/>
</dbReference>
<dbReference type="EMBL" id="PEBV01000030">
    <property type="protein sequence ID" value="PTQ52225.1"/>
    <property type="molecule type" value="Genomic_DNA"/>
</dbReference>
<proteinExistence type="predicted"/>
<dbReference type="Proteomes" id="UP000244180">
    <property type="component" value="Unassembled WGS sequence"/>
</dbReference>
<dbReference type="InterPro" id="IPR027417">
    <property type="entry name" value="P-loop_NTPase"/>
</dbReference>
<evidence type="ECO:0000259" key="1">
    <source>
        <dbReference type="Pfam" id="PF19044"/>
    </source>
</evidence>
<gene>
    <name evidence="2" type="ORF">HSCHL_0696</name>
</gene>
<dbReference type="PANTHER" id="PTHR30121">
    <property type="entry name" value="UNCHARACTERIZED PROTEIN YJGR-RELATED"/>
    <property type="match status" value="1"/>
</dbReference>
<dbReference type="RefSeq" id="WP_273000476.1">
    <property type="nucleotide sequence ID" value="NZ_PEBV01000030.1"/>
</dbReference>
<accession>A0A2T5G7Q9</accession>